<dbReference type="SUPFAM" id="SSF109854">
    <property type="entry name" value="DinB/YfiT-like putative metalloenzymes"/>
    <property type="match status" value="1"/>
</dbReference>
<sequence>MTPTPTPTTSGPAVSERDELVALLERHRGFFLHTVQGLTDEQARLTPTVSALSLGGLVKHVTAVEAGWLDFVEHGAPQPDAGADQQADDAGYAAYVDGFRLLPEETLDGVLAGYAAVAERAVRLARTADLDAAHPLPEAPWFADESWSNRRVLVHVIAETAQHAGHADLIRETIDGQRTMG</sequence>
<dbReference type="InterPro" id="IPR007061">
    <property type="entry name" value="MST-like"/>
</dbReference>
<accession>A0ABS4Z9D5</accession>
<dbReference type="RefSeq" id="WP_210056430.1">
    <property type="nucleotide sequence ID" value="NZ_BAAAMH010000020.1"/>
</dbReference>
<dbReference type="Proteomes" id="UP000758168">
    <property type="component" value="Unassembled WGS sequence"/>
</dbReference>
<dbReference type="Pfam" id="PF04978">
    <property type="entry name" value="MST"/>
    <property type="match status" value="1"/>
</dbReference>
<keyword evidence="2" id="KW-1185">Reference proteome</keyword>
<reference evidence="1 2" key="1">
    <citation type="submission" date="2021-03" db="EMBL/GenBank/DDBJ databases">
        <title>Sequencing the genomes of 1000 actinobacteria strains.</title>
        <authorList>
            <person name="Klenk H.-P."/>
        </authorList>
    </citation>
    <scope>NUCLEOTIDE SEQUENCE [LARGE SCALE GENOMIC DNA]</scope>
    <source>
        <strain evidence="1 2">DSM 12936</strain>
    </source>
</reference>
<name>A0ABS4Z9D5_9ACTN</name>
<protein>
    <submittedName>
        <fullName evidence="1">Damage-inducible protein DinB</fullName>
    </submittedName>
</protein>
<dbReference type="InterPro" id="IPR034660">
    <property type="entry name" value="DinB/YfiT-like"/>
</dbReference>
<proteinExistence type="predicted"/>
<organism evidence="1 2">
    <name type="scientific">Microlunatus capsulatus</name>
    <dbReference type="NCBI Taxonomy" id="99117"/>
    <lineage>
        <taxon>Bacteria</taxon>
        <taxon>Bacillati</taxon>
        <taxon>Actinomycetota</taxon>
        <taxon>Actinomycetes</taxon>
        <taxon>Propionibacteriales</taxon>
        <taxon>Propionibacteriaceae</taxon>
        <taxon>Microlunatus</taxon>
    </lineage>
</organism>
<dbReference type="Gene3D" id="1.20.120.450">
    <property type="entry name" value="dinb family like domain"/>
    <property type="match status" value="1"/>
</dbReference>
<dbReference type="EMBL" id="JAGIOB010000001">
    <property type="protein sequence ID" value="MBP2417655.1"/>
    <property type="molecule type" value="Genomic_DNA"/>
</dbReference>
<evidence type="ECO:0000313" key="1">
    <source>
        <dbReference type="EMBL" id="MBP2417655.1"/>
    </source>
</evidence>
<evidence type="ECO:0000313" key="2">
    <source>
        <dbReference type="Proteomes" id="UP000758168"/>
    </source>
</evidence>
<comment type="caution">
    <text evidence="1">The sequence shown here is derived from an EMBL/GenBank/DDBJ whole genome shotgun (WGS) entry which is preliminary data.</text>
</comment>
<gene>
    <name evidence="1" type="ORF">JOF54_002577</name>
</gene>